<dbReference type="AlphaFoldDB" id="A0A833RJ88"/>
<evidence type="ECO:0000313" key="4">
    <source>
        <dbReference type="Proteomes" id="UP000623129"/>
    </source>
</evidence>
<evidence type="ECO:0000259" key="2">
    <source>
        <dbReference type="PROSITE" id="PS50213"/>
    </source>
</evidence>
<dbReference type="SMART" id="SM00554">
    <property type="entry name" value="FAS1"/>
    <property type="match status" value="2"/>
</dbReference>
<comment type="similarity">
    <text evidence="1">Belongs to the fasciclin-like AGP family.</text>
</comment>
<dbReference type="Gene3D" id="2.30.180.10">
    <property type="entry name" value="FAS1 domain"/>
    <property type="match status" value="1"/>
</dbReference>
<dbReference type="InterPro" id="IPR036378">
    <property type="entry name" value="FAS1_dom_sf"/>
</dbReference>
<proteinExistence type="inferred from homology"/>
<feature type="domain" description="FAS1" evidence="2">
    <location>
        <begin position="80"/>
        <end position="215"/>
    </location>
</feature>
<dbReference type="SUPFAM" id="SSF82153">
    <property type="entry name" value="FAS1 domain"/>
    <property type="match status" value="2"/>
</dbReference>
<dbReference type="PROSITE" id="PS50213">
    <property type="entry name" value="FAS1"/>
    <property type="match status" value="1"/>
</dbReference>
<accession>A0A833RJ88</accession>
<evidence type="ECO:0000256" key="1">
    <source>
        <dbReference type="ARBA" id="ARBA00007843"/>
    </source>
</evidence>
<protein>
    <submittedName>
        <fullName evidence="3">Fasciclin-like arabinogalactan protein 21</fullName>
    </submittedName>
</protein>
<dbReference type="Pfam" id="PF02469">
    <property type="entry name" value="Fasciclin"/>
    <property type="match status" value="1"/>
</dbReference>
<dbReference type="OrthoDB" id="765989at2759"/>
<dbReference type="PANTHER" id="PTHR33985">
    <property type="entry name" value="OS02G0491300 PROTEIN-RELATED"/>
    <property type="match status" value="1"/>
</dbReference>
<evidence type="ECO:0000313" key="3">
    <source>
        <dbReference type="EMBL" id="KAF3340156.1"/>
    </source>
</evidence>
<dbReference type="InterPro" id="IPR052806">
    <property type="entry name" value="Fasciclin-like_AGP"/>
</dbReference>
<keyword evidence="4" id="KW-1185">Reference proteome</keyword>
<sequence length="447" mass="47382">MTHLLLAPPDINPYLHFSLKPSSSILPHLTETSTPVHHIHMAISLLFFIFLISMPLTSATSPIPSSTLPPTPQDPSPPHQILVLPPILSSLGYITLASALPSLSSPILSSWNGPVTLFAPSDSSLHSCLHSSCTPLRLLRDHIVPGLFPLQSLLSLPFSSKLATASPGRCLTLTSTSALNSSNPNPKLFVNGLEITKPDLFNNGQVVIHGIQGFIAPLSPFSCLHHVPPPRRVPGLVTGSVVPLMLEDTISRLHKNGYGFVALAMRVKYPELVSLNNMTIFALTDGAIFTGAHEYVTEVRFHIVPDQLMSHEDLIKLPTGTVLPTLVQGQHLIVTHGLGPGSVGAVGSGLFSINYVPVKDPDVVINSRVAVHGLIVPFPRLYLADAMANGLEIMRGGESQEMCRTGSGIGQCNDVVVATGPVGPAASPAEAGATARVRLMGFGDDGL</sequence>
<reference evidence="3" key="1">
    <citation type="submission" date="2020-01" db="EMBL/GenBank/DDBJ databases">
        <title>Genome sequence of Kobresia littledalei, the first chromosome-level genome in the family Cyperaceae.</title>
        <authorList>
            <person name="Qu G."/>
        </authorList>
    </citation>
    <scope>NUCLEOTIDE SEQUENCE</scope>
    <source>
        <strain evidence="3">C.B.Clarke</strain>
        <tissue evidence="3">Leaf</tissue>
    </source>
</reference>
<dbReference type="Proteomes" id="UP000623129">
    <property type="component" value="Unassembled WGS sequence"/>
</dbReference>
<organism evidence="3 4">
    <name type="scientific">Carex littledalei</name>
    <dbReference type="NCBI Taxonomy" id="544730"/>
    <lineage>
        <taxon>Eukaryota</taxon>
        <taxon>Viridiplantae</taxon>
        <taxon>Streptophyta</taxon>
        <taxon>Embryophyta</taxon>
        <taxon>Tracheophyta</taxon>
        <taxon>Spermatophyta</taxon>
        <taxon>Magnoliopsida</taxon>
        <taxon>Liliopsida</taxon>
        <taxon>Poales</taxon>
        <taxon>Cyperaceae</taxon>
        <taxon>Cyperoideae</taxon>
        <taxon>Cariceae</taxon>
        <taxon>Carex</taxon>
        <taxon>Carex subgen. Euthyceras</taxon>
    </lineage>
</organism>
<dbReference type="EMBL" id="SWLB01000003">
    <property type="protein sequence ID" value="KAF3340156.1"/>
    <property type="molecule type" value="Genomic_DNA"/>
</dbReference>
<gene>
    <name evidence="3" type="ORF">FCM35_KLT15927</name>
</gene>
<comment type="caution">
    <text evidence="3">The sequence shown here is derived from an EMBL/GenBank/DDBJ whole genome shotgun (WGS) entry which is preliminary data.</text>
</comment>
<dbReference type="InterPro" id="IPR000782">
    <property type="entry name" value="FAS1_domain"/>
</dbReference>
<dbReference type="PANTHER" id="PTHR33985:SF2">
    <property type="entry name" value="EXPRESSED PROTEIN"/>
    <property type="match status" value="1"/>
</dbReference>
<name>A0A833RJ88_9POAL</name>